<evidence type="ECO:0000313" key="3">
    <source>
        <dbReference type="Proteomes" id="UP000198718"/>
    </source>
</evidence>
<name>A0A1G8ZA55_9FIRM</name>
<dbReference type="GO" id="GO:0006313">
    <property type="term" value="P:DNA transposition"/>
    <property type="evidence" value="ECO:0007669"/>
    <property type="project" value="InterPro"/>
</dbReference>
<dbReference type="NCBIfam" id="NF047646">
    <property type="entry name" value="REP_Tyr_transpos"/>
    <property type="match status" value="1"/>
</dbReference>
<organism evidence="2 3">
    <name type="scientific">Natronincola ferrireducens</name>
    <dbReference type="NCBI Taxonomy" id="393762"/>
    <lineage>
        <taxon>Bacteria</taxon>
        <taxon>Bacillati</taxon>
        <taxon>Bacillota</taxon>
        <taxon>Clostridia</taxon>
        <taxon>Peptostreptococcales</taxon>
        <taxon>Natronincolaceae</taxon>
        <taxon>Natronincola</taxon>
    </lineage>
</organism>
<reference evidence="2 3" key="1">
    <citation type="submission" date="2016-10" db="EMBL/GenBank/DDBJ databases">
        <authorList>
            <person name="de Groot N.N."/>
        </authorList>
    </citation>
    <scope>NUCLEOTIDE SEQUENCE [LARGE SCALE GENOMIC DNA]</scope>
    <source>
        <strain evidence="2 3">DSM 18346</strain>
    </source>
</reference>
<dbReference type="STRING" id="393762.SAMN05660472_00788"/>
<dbReference type="EMBL" id="FNFP01000001">
    <property type="protein sequence ID" value="SDK11938.1"/>
    <property type="molecule type" value="Genomic_DNA"/>
</dbReference>
<keyword evidence="3" id="KW-1185">Reference proteome</keyword>
<protein>
    <submittedName>
        <fullName evidence="2">REP element-mobilizing transposase RayT</fullName>
    </submittedName>
</protein>
<dbReference type="Pfam" id="PF01797">
    <property type="entry name" value="Y1_Tnp"/>
    <property type="match status" value="1"/>
</dbReference>
<proteinExistence type="predicted"/>
<sequence>MARQARQKSSTGIYHIMLRGIDGRNIFLDDEDKTVFIEKLLKAKEKAKFKVYAYCLMDNHVHLLIEENEEIGKSIKRITVGYVQWHNNKYGRTGHLFQNRYNSEVIETENYFITVLRYIHQNPVKAKMVNKMEDYLWSSYNQYSASYQNKSNYISTEIVNEYFTKQDTFEKYMNQTNQDECLEYRPVKKYTDEELRKKIIKEFKLNISEVGDLTPQERDRMIKTIYCNMRVSIRQLVRILGLGKSIIEKAIKNETRTMSNETIETSPCHTGLIH</sequence>
<dbReference type="Proteomes" id="UP000198718">
    <property type="component" value="Unassembled WGS sequence"/>
</dbReference>
<evidence type="ECO:0000259" key="1">
    <source>
        <dbReference type="SMART" id="SM01321"/>
    </source>
</evidence>
<dbReference type="InterPro" id="IPR002686">
    <property type="entry name" value="Transposase_17"/>
</dbReference>
<gene>
    <name evidence="2" type="ORF">SAMN05660472_00788</name>
</gene>
<dbReference type="RefSeq" id="WP_244269452.1">
    <property type="nucleotide sequence ID" value="NZ_FNFP01000001.1"/>
</dbReference>
<dbReference type="GO" id="GO:0003677">
    <property type="term" value="F:DNA binding"/>
    <property type="evidence" value="ECO:0007669"/>
    <property type="project" value="InterPro"/>
</dbReference>
<dbReference type="PANTHER" id="PTHR34322:SF2">
    <property type="entry name" value="TRANSPOSASE IS200-LIKE DOMAIN-CONTAINING PROTEIN"/>
    <property type="match status" value="1"/>
</dbReference>
<feature type="domain" description="Transposase IS200-like" evidence="1">
    <location>
        <begin position="9"/>
        <end position="122"/>
    </location>
</feature>
<dbReference type="PANTHER" id="PTHR34322">
    <property type="entry name" value="TRANSPOSASE, Y1_TNP DOMAIN-CONTAINING"/>
    <property type="match status" value="1"/>
</dbReference>
<dbReference type="AlphaFoldDB" id="A0A1G8ZA55"/>
<evidence type="ECO:0000313" key="2">
    <source>
        <dbReference type="EMBL" id="SDK11938.1"/>
    </source>
</evidence>
<dbReference type="InterPro" id="IPR036515">
    <property type="entry name" value="Transposase_17_sf"/>
</dbReference>
<dbReference type="Gene3D" id="3.30.70.1290">
    <property type="entry name" value="Transposase IS200-like"/>
    <property type="match status" value="1"/>
</dbReference>
<dbReference type="GO" id="GO:0004803">
    <property type="term" value="F:transposase activity"/>
    <property type="evidence" value="ECO:0007669"/>
    <property type="project" value="InterPro"/>
</dbReference>
<accession>A0A1G8ZA55</accession>
<dbReference type="SMART" id="SM01321">
    <property type="entry name" value="Y1_Tnp"/>
    <property type="match status" value="1"/>
</dbReference>
<dbReference type="SUPFAM" id="SSF143422">
    <property type="entry name" value="Transposase IS200-like"/>
    <property type="match status" value="1"/>
</dbReference>